<dbReference type="AlphaFoldDB" id="A0A8K0KKM9"/>
<evidence type="ECO:0000313" key="19">
    <source>
        <dbReference type="Proteomes" id="UP000792457"/>
    </source>
</evidence>
<gene>
    <name evidence="18" type="ORF">J437_LFUL016854</name>
</gene>
<dbReference type="SUPFAM" id="SSF161084">
    <property type="entry name" value="MAPEG domain-like"/>
    <property type="match status" value="1"/>
</dbReference>
<keyword evidence="7 17" id="KW-0812">Transmembrane</keyword>
<dbReference type="InterPro" id="IPR023352">
    <property type="entry name" value="MAPEG-like_dom_sf"/>
</dbReference>
<accession>A0A8K0KKM9</accession>
<evidence type="ECO:0000256" key="15">
    <source>
        <dbReference type="ARBA" id="ARBA00039397"/>
    </source>
</evidence>
<comment type="function">
    <text evidence="1">Conjugation of reduced glutathione to a wide number of exogenous and endogenous hydrophobic electrophiles.</text>
</comment>
<evidence type="ECO:0000256" key="9">
    <source>
        <dbReference type="ARBA" id="ARBA00022824"/>
    </source>
</evidence>
<dbReference type="InterPro" id="IPR001129">
    <property type="entry name" value="Membr-assoc_MAPEG"/>
</dbReference>
<protein>
    <recommendedName>
        <fullName evidence="15">Microsomal glutathione S-transferase 1</fullName>
        <ecNumber evidence="5">2.5.1.18</ecNumber>
    </recommendedName>
</protein>
<evidence type="ECO:0000256" key="17">
    <source>
        <dbReference type="SAM" id="Phobius"/>
    </source>
</evidence>
<evidence type="ECO:0000256" key="2">
    <source>
        <dbReference type="ARBA" id="ARBA00004294"/>
    </source>
</evidence>
<comment type="subunit">
    <text evidence="14">Homotrimer; The trimer binds only one molecule of glutathione.</text>
</comment>
<evidence type="ECO:0000256" key="12">
    <source>
        <dbReference type="ARBA" id="ARBA00023128"/>
    </source>
</evidence>
<name>A0A8K0KKM9_LADFU</name>
<keyword evidence="6" id="KW-0808">Transferase</keyword>
<keyword evidence="13 17" id="KW-0472">Membrane</keyword>
<evidence type="ECO:0000256" key="7">
    <source>
        <dbReference type="ARBA" id="ARBA00022692"/>
    </source>
</evidence>
<evidence type="ECO:0000256" key="4">
    <source>
        <dbReference type="ARBA" id="ARBA00010459"/>
    </source>
</evidence>
<dbReference type="OrthoDB" id="193139at2759"/>
<sequence>MANMGLLSRDNPVFAAYAFYSALLAFKMLAVVLLTARQRFKKSIFASPEDAKMHPKAKVKHDDPDIERVRRAHLNDLENIPMFWIVGLLYVLTEPSAFLAINLFRAYFVARSLHTFVYAVIVLPQPSRALAFFAGLGVTIYMAVQDYRNQFLVIYYLAFAAASTSHGTISKVTANGIEFSKR</sequence>
<dbReference type="FunFam" id="1.20.120.550:FF:000002">
    <property type="entry name" value="Microsomal glutathione S-transferase 1"/>
    <property type="match status" value="1"/>
</dbReference>
<dbReference type="EMBL" id="KZ309048">
    <property type="protein sequence ID" value="KAG8236605.1"/>
    <property type="molecule type" value="Genomic_DNA"/>
</dbReference>
<comment type="caution">
    <text evidence="18">The sequence shown here is derived from an EMBL/GenBank/DDBJ whole genome shotgun (WGS) entry which is preliminary data.</text>
</comment>
<evidence type="ECO:0000256" key="11">
    <source>
        <dbReference type="ARBA" id="ARBA00022990"/>
    </source>
</evidence>
<dbReference type="GO" id="GO:0005741">
    <property type="term" value="C:mitochondrial outer membrane"/>
    <property type="evidence" value="ECO:0007669"/>
    <property type="project" value="UniProtKB-SubCell"/>
</dbReference>
<organism evidence="18 19">
    <name type="scientific">Ladona fulva</name>
    <name type="common">Scarce chaser dragonfly</name>
    <name type="synonym">Libellula fulva</name>
    <dbReference type="NCBI Taxonomy" id="123851"/>
    <lineage>
        <taxon>Eukaryota</taxon>
        <taxon>Metazoa</taxon>
        <taxon>Ecdysozoa</taxon>
        <taxon>Arthropoda</taxon>
        <taxon>Hexapoda</taxon>
        <taxon>Insecta</taxon>
        <taxon>Pterygota</taxon>
        <taxon>Palaeoptera</taxon>
        <taxon>Odonata</taxon>
        <taxon>Epiprocta</taxon>
        <taxon>Anisoptera</taxon>
        <taxon>Libelluloidea</taxon>
        <taxon>Libellulidae</taxon>
        <taxon>Ladona</taxon>
    </lineage>
</organism>
<reference evidence="18" key="1">
    <citation type="submission" date="2013-04" db="EMBL/GenBank/DDBJ databases">
        <authorList>
            <person name="Qu J."/>
            <person name="Murali S.C."/>
            <person name="Bandaranaike D."/>
            <person name="Bellair M."/>
            <person name="Blankenburg K."/>
            <person name="Chao H."/>
            <person name="Dinh H."/>
            <person name="Doddapaneni H."/>
            <person name="Downs B."/>
            <person name="Dugan-Rocha S."/>
            <person name="Elkadiri S."/>
            <person name="Gnanaolivu R.D."/>
            <person name="Hernandez B."/>
            <person name="Javaid M."/>
            <person name="Jayaseelan J.C."/>
            <person name="Lee S."/>
            <person name="Li M."/>
            <person name="Ming W."/>
            <person name="Munidasa M."/>
            <person name="Muniz J."/>
            <person name="Nguyen L."/>
            <person name="Ongeri F."/>
            <person name="Osuji N."/>
            <person name="Pu L.-L."/>
            <person name="Puazo M."/>
            <person name="Qu C."/>
            <person name="Quiroz J."/>
            <person name="Raj R."/>
            <person name="Weissenberger G."/>
            <person name="Xin Y."/>
            <person name="Zou X."/>
            <person name="Han Y."/>
            <person name="Richards S."/>
            <person name="Worley K."/>
            <person name="Muzny D."/>
            <person name="Gibbs R."/>
        </authorList>
    </citation>
    <scope>NUCLEOTIDE SEQUENCE</scope>
    <source>
        <strain evidence="18">Sampled in the wild</strain>
    </source>
</reference>
<feature type="transmembrane region" description="Helical" evidence="17">
    <location>
        <begin position="116"/>
        <end position="144"/>
    </location>
</feature>
<evidence type="ECO:0000256" key="14">
    <source>
        <dbReference type="ARBA" id="ARBA00038540"/>
    </source>
</evidence>
<comment type="subcellular location">
    <subcellularLocation>
        <location evidence="3">Endoplasmic reticulum membrane</location>
        <topology evidence="3">Multi-pass membrane protein</topology>
    </subcellularLocation>
    <subcellularLocation>
        <location evidence="2">Mitochondrion outer membrane</location>
    </subcellularLocation>
</comment>
<reference evidence="18" key="2">
    <citation type="submission" date="2017-10" db="EMBL/GenBank/DDBJ databases">
        <title>Ladona fulva Genome sequencing and assembly.</title>
        <authorList>
            <person name="Murali S."/>
            <person name="Richards S."/>
            <person name="Bandaranaike D."/>
            <person name="Bellair M."/>
            <person name="Blankenburg K."/>
            <person name="Chao H."/>
            <person name="Dinh H."/>
            <person name="Doddapaneni H."/>
            <person name="Dugan-Rocha S."/>
            <person name="Elkadiri S."/>
            <person name="Gnanaolivu R."/>
            <person name="Hernandez B."/>
            <person name="Skinner E."/>
            <person name="Javaid M."/>
            <person name="Lee S."/>
            <person name="Li M."/>
            <person name="Ming W."/>
            <person name="Munidasa M."/>
            <person name="Muniz J."/>
            <person name="Nguyen L."/>
            <person name="Hughes D."/>
            <person name="Osuji N."/>
            <person name="Pu L.-L."/>
            <person name="Puazo M."/>
            <person name="Qu C."/>
            <person name="Quiroz J."/>
            <person name="Raj R."/>
            <person name="Weissenberger G."/>
            <person name="Xin Y."/>
            <person name="Zou X."/>
            <person name="Han Y."/>
            <person name="Worley K."/>
            <person name="Muzny D."/>
            <person name="Gibbs R."/>
        </authorList>
    </citation>
    <scope>NUCLEOTIDE SEQUENCE</scope>
    <source>
        <strain evidence="18">Sampled in the wild</strain>
    </source>
</reference>
<evidence type="ECO:0000256" key="1">
    <source>
        <dbReference type="ARBA" id="ARBA00003701"/>
    </source>
</evidence>
<keyword evidence="11" id="KW-0007">Acetylation</keyword>
<evidence type="ECO:0000256" key="3">
    <source>
        <dbReference type="ARBA" id="ARBA00004477"/>
    </source>
</evidence>
<keyword evidence="19" id="KW-1185">Reference proteome</keyword>
<dbReference type="PANTHER" id="PTHR10689:SF6">
    <property type="entry name" value="MICROSOMAL GLUTATHIONE S-TRANSFERASE 1"/>
    <property type="match status" value="1"/>
</dbReference>
<keyword evidence="8" id="KW-1000">Mitochondrion outer membrane</keyword>
<feature type="transmembrane region" description="Helical" evidence="17">
    <location>
        <begin position="14"/>
        <end position="36"/>
    </location>
</feature>
<comment type="similarity">
    <text evidence="4">Belongs to the MAPEG family.</text>
</comment>
<evidence type="ECO:0000256" key="6">
    <source>
        <dbReference type="ARBA" id="ARBA00022679"/>
    </source>
</evidence>
<evidence type="ECO:0000256" key="10">
    <source>
        <dbReference type="ARBA" id="ARBA00022989"/>
    </source>
</evidence>
<dbReference type="Gene3D" id="1.20.120.550">
    <property type="entry name" value="Membrane associated eicosanoid/glutathione metabolism-like domain"/>
    <property type="match status" value="1"/>
</dbReference>
<evidence type="ECO:0000256" key="8">
    <source>
        <dbReference type="ARBA" id="ARBA00022787"/>
    </source>
</evidence>
<evidence type="ECO:0000313" key="18">
    <source>
        <dbReference type="EMBL" id="KAG8236605.1"/>
    </source>
</evidence>
<keyword evidence="9" id="KW-0256">Endoplasmic reticulum</keyword>
<dbReference type="EC" id="2.5.1.18" evidence="5"/>
<dbReference type="PANTHER" id="PTHR10689">
    <property type="entry name" value="MICROSOMAL GLUTATHIONE S-TRANSFERASE 1"/>
    <property type="match status" value="1"/>
</dbReference>
<dbReference type="Proteomes" id="UP000792457">
    <property type="component" value="Unassembled WGS sequence"/>
</dbReference>
<dbReference type="InterPro" id="IPR040162">
    <property type="entry name" value="MGST1-like"/>
</dbReference>
<feature type="transmembrane region" description="Helical" evidence="17">
    <location>
        <begin position="80"/>
        <end position="104"/>
    </location>
</feature>
<feature type="transmembrane region" description="Helical" evidence="17">
    <location>
        <begin position="151"/>
        <end position="169"/>
    </location>
</feature>
<evidence type="ECO:0000256" key="13">
    <source>
        <dbReference type="ARBA" id="ARBA00023136"/>
    </source>
</evidence>
<evidence type="ECO:0000256" key="5">
    <source>
        <dbReference type="ARBA" id="ARBA00012452"/>
    </source>
</evidence>
<proteinExistence type="inferred from homology"/>
<dbReference type="GO" id="GO:0004364">
    <property type="term" value="F:glutathione transferase activity"/>
    <property type="evidence" value="ECO:0007669"/>
    <property type="project" value="UniProtKB-EC"/>
</dbReference>
<comment type="catalytic activity">
    <reaction evidence="16">
        <text>RX + glutathione = an S-substituted glutathione + a halide anion + H(+)</text>
        <dbReference type="Rhea" id="RHEA:16437"/>
        <dbReference type="ChEBI" id="CHEBI:15378"/>
        <dbReference type="ChEBI" id="CHEBI:16042"/>
        <dbReference type="ChEBI" id="CHEBI:17792"/>
        <dbReference type="ChEBI" id="CHEBI:57925"/>
        <dbReference type="ChEBI" id="CHEBI:90779"/>
        <dbReference type="EC" id="2.5.1.18"/>
    </reaction>
    <physiologicalReaction direction="left-to-right" evidence="16">
        <dbReference type="Rhea" id="RHEA:16438"/>
    </physiologicalReaction>
</comment>
<evidence type="ECO:0000256" key="16">
    <source>
        <dbReference type="ARBA" id="ARBA00049385"/>
    </source>
</evidence>
<keyword evidence="12" id="KW-0496">Mitochondrion</keyword>
<keyword evidence="10 17" id="KW-1133">Transmembrane helix</keyword>
<dbReference type="Pfam" id="PF01124">
    <property type="entry name" value="MAPEG"/>
    <property type="match status" value="1"/>
</dbReference>
<dbReference type="GO" id="GO:0005789">
    <property type="term" value="C:endoplasmic reticulum membrane"/>
    <property type="evidence" value="ECO:0007669"/>
    <property type="project" value="UniProtKB-SubCell"/>
</dbReference>